<evidence type="ECO:0000259" key="2">
    <source>
        <dbReference type="Pfam" id="PF10648"/>
    </source>
</evidence>
<comment type="caution">
    <text evidence="3">The sequence shown here is derived from an EMBL/GenBank/DDBJ whole genome shotgun (WGS) entry which is preliminary data.</text>
</comment>
<organism evidence="3 4">
    <name type="scientific">Candidatus Zambryskibacteria bacterium RIFCSPHIGHO2_02_FULL_43_14</name>
    <dbReference type="NCBI Taxonomy" id="1802748"/>
    <lineage>
        <taxon>Bacteria</taxon>
        <taxon>Candidatus Zambryskiibacteriota</taxon>
    </lineage>
</organism>
<keyword evidence="1" id="KW-0812">Transmembrane</keyword>
<dbReference type="Proteomes" id="UP000178175">
    <property type="component" value="Unassembled WGS sequence"/>
</dbReference>
<keyword evidence="1" id="KW-0472">Membrane</keyword>
<evidence type="ECO:0000256" key="1">
    <source>
        <dbReference type="SAM" id="Phobius"/>
    </source>
</evidence>
<dbReference type="AlphaFoldDB" id="A0A1G2TI43"/>
<name>A0A1G2TI43_9BACT</name>
<dbReference type="EMBL" id="MHVR01000003">
    <property type="protein sequence ID" value="OHA96956.1"/>
    <property type="molecule type" value="Genomic_DNA"/>
</dbReference>
<feature type="transmembrane region" description="Helical" evidence="1">
    <location>
        <begin position="7"/>
        <end position="24"/>
    </location>
</feature>
<proteinExistence type="predicted"/>
<keyword evidence="1" id="KW-1133">Transmembrane helix</keyword>
<feature type="domain" description="Bacterial spore germination immunoglobulin-like" evidence="2">
    <location>
        <begin position="42"/>
        <end position="114"/>
    </location>
</feature>
<reference evidence="3 4" key="1">
    <citation type="journal article" date="2016" name="Nat. Commun.">
        <title>Thousands of microbial genomes shed light on interconnected biogeochemical processes in an aquifer system.</title>
        <authorList>
            <person name="Anantharaman K."/>
            <person name="Brown C.T."/>
            <person name="Hug L.A."/>
            <person name="Sharon I."/>
            <person name="Castelle C.J."/>
            <person name="Probst A.J."/>
            <person name="Thomas B.C."/>
            <person name="Singh A."/>
            <person name="Wilkins M.J."/>
            <person name="Karaoz U."/>
            <person name="Brodie E.L."/>
            <person name="Williams K.H."/>
            <person name="Hubbard S.S."/>
            <person name="Banfield J.F."/>
        </authorList>
    </citation>
    <scope>NUCLEOTIDE SEQUENCE [LARGE SCALE GENOMIC DNA]</scope>
</reference>
<evidence type="ECO:0000313" key="4">
    <source>
        <dbReference type="Proteomes" id="UP000178175"/>
    </source>
</evidence>
<dbReference type="InterPro" id="IPR018911">
    <property type="entry name" value="Gmad2_Ig-like_dom"/>
</dbReference>
<dbReference type="Pfam" id="PF10648">
    <property type="entry name" value="Gmad2"/>
    <property type="match status" value="1"/>
</dbReference>
<accession>A0A1G2TI43</accession>
<gene>
    <name evidence="3" type="ORF">A3C70_01695</name>
</gene>
<sequence>MYPVKRIFLVAIIVILGLILWWQFAPRDTVSVDNELEKADLIRLDTPRPNQIISSPLAIKGVARGYWFFEASFPVVLVNWDGLIIAQGIATAQDEWMTEDFVPFEATLTFTVEKDVYSNRGALILRKDNPSGLPEHDDALEIPVMFEKVESDDSGILPFNSGVSGIVSLGPTCPVMQYPPDPDCNDKPFETTVQVFAKNSASTAPFAVTRTDKEGRYSFALPPGGYTLQAVSGKPFPSCGAQSITIEPEVAIEVNLSCDTGIR</sequence>
<evidence type="ECO:0000313" key="3">
    <source>
        <dbReference type="EMBL" id="OHA96956.1"/>
    </source>
</evidence>
<protein>
    <recommendedName>
        <fullName evidence="2">Bacterial spore germination immunoglobulin-like domain-containing protein</fullName>
    </recommendedName>
</protein>